<accession>A0A2B4S686</accession>
<dbReference type="Proteomes" id="UP000225706">
    <property type="component" value="Unassembled WGS sequence"/>
</dbReference>
<sequence length="84" mass="9373">MASVPITSAYLKHLERTSISETKTQSNGTELAEYEKIQDSTQGRRPIHDYVSNVQTMLQSSLQSLSFFSSEPMDVTQNNVDTSS</sequence>
<evidence type="ECO:0000313" key="1">
    <source>
        <dbReference type="EMBL" id="PFX24097.1"/>
    </source>
</evidence>
<comment type="caution">
    <text evidence="1">The sequence shown here is derived from an EMBL/GenBank/DDBJ whole genome shotgun (WGS) entry which is preliminary data.</text>
</comment>
<organism evidence="1 2">
    <name type="scientific">Stylophora pistillata</name>
    <name type="common">Smooth cauliflower coral</name>
    <dbReference type="NCBI Taxonomy" id="50429"/>
    <lineage>
        <taxon>Eukaryota</taxon>
        <taxon>Metazoa</taxon>
        <taxon>Cnidaria</taxon>
        <taxon>Anthozoa</taxon>
        <taxon>Hexacorallia</taxon>
        <taxon>Scleractinia</taxon>
        <taxon>Astrocoeniina</taxon>
        <taxon>Pocilloporidae</taxon>
        <taxon>Stylophora</taxon>
    </lineage>
</organism>
<proteinExistence type="predicted"/>
<dbReference type="AlphaFoldDB" id="A0A2B4S686"/>
<name>A0A2B4S686_STYPI</name>
<dbReference type="EMBL" id="LSMT01000186">
    <property type="protein sequence ID" value="PFX24097.1"/>
    <property type="molecule type" value="Genomic_DNA"/>
</dbReference>
<gene>
    <name evidence="1" type="ORF">AWC38_SpisGene11328</name>
</gene>
<keyword evidence="2" id="KW-1185">Reference proteome</keyword>
<evidence type="ECO:0000313" key="2">
    <source>
        <dbReference type="Proteomes" id="UP000225706"/>
    </source>
</evidence>
<reference evidence="2" key="1">
    <citation type="journal article" date="2017" name="bioRxiv">
        <title>Comparative analysis of the genomes of Stylophora pistillata and Acropora digitifera provides evidence for extensive differences between species of corals.</title>
        <authorList>
            <person name="Voolstra C.R."/>
            <person name="Li Y."/>
            <person name="Liew Y.J."/>
            <person name="Baumgarten S."/>
            <person name="Zoccola D."/>
            <person name="Flot J.-F."/>
            <person name="Tambutte S."/>
            <person name="Allemand D."/>
            <person name="Aranda M."/>
        </authorList>
    </citation>
    <scope>NUCLEOTIDE SEQUENCE [LARGE SCALE GENOMIC DNA]</scope>
</reference>
<protein>
    <submittedName>
        <fullName evidence="1">Uncharacterized protein</fullName>
    </submittedName>
</protein>